<dbReference type="Proteomes" id="UP001269819">
    <property type="component" value="Unassembled WGS sequence"/>
</dbReference>
<evidence type="ECO:0000313" key="13">
    <source>
        <dbReference type="Proteomes" id="UP001269819"/>
    </source>
</evidence>
<reference evidence="12 13" key="1">
    <citation type="submission" date="2023-10" db="EMBL/GenBank/DDBJ databases">
        <title>Characteristics and mechanism of a salt-tolerant marine origin heterotrophic nitrifying- aerobic denitrifying bacteria Marinobacter xestospongiae HN1.</title>
        <authorList>
            <person name="Qi R."/>
        </authorList>
    </citation>
    <scope>NUCLEOTIDE SEQUENCE [LARGE SCALE GENOMIC DNA]</scope>
    <source>
        <strain evidence="12 13">HN1</strain>
    </source>
</reference>
<keyword evidence="4 10" id="KW-0812">Transmembrane</keyword>
<dbReference type="EMBL" id="JAWIIJ010000001">
    <property type="protein sequence ID" value="MDV2077204.1"/>
    <property type="molecule type" value="Genomic_DNA"/>
</dbReference>
<evidence type="ECO:0000256" key="3">
    <source>
        <dbReference type="ARBA" id="ARBA00022475"/>
    </source>
</evidence>
<feature type="domain" description="MotA/TolQ/ExbB proton channel" evidence="11">
    <location>
        <begin position="73"/>
        <end position="195"/>
    </location>
</feature>
<dbReference type="Pfam" id="PF01618">
    <property type="entry name" value="MotA_ExbB"/>
    <property type="match status" value="1"/>
</dbReference>
<sequence length="235" mass="25132">MIETAIRFFQEGGFFMFPIAFILVIGLIVAIERYVYLSAQKVTNRRDFRQLHHKLANRDLRGALNYANESGSAMSAMIGAGLQRLARRQSREDIEYAMEEGLLEVMPRLEKRTQYLSTLANVSTLLGLLGTIIGLIAAFTAVASADPAEKASLLSQSISVAMNTTAFGLISAIPLLLLHSVLQTKTNEIVDSFEMAGVKVLNLVADGRAPAPAAGSQKPAAPAAADKPANAGSVA</sequence>
<keyword evidence="13" id="KW-1185">Reference proteome</keyword>
<evidence type="ECO:0000259" key="11">
    <source>
        <dbReference type="Pfam" id="PF01618"/>
    </source>
</evidence>
<comment type="caution">
    <text evidence="12">The sequence shown here is derived from an EMBL/GenBank/DDBJ whole genome shotgun (WGS) entry which is preliminary data.</text>
</comment>
<comment type="subcellular location">
    <subcellularLocation>
        <location evidence="1">Cell membrane</location>
        <topology evidence="1">Multi-pass membrane protein</topology>
    </subcellularLocation>
    <subcellularLocation>
        <location evidence="8">Membrane</location>
        <topology evidence="8">Multi-pass membrane protein</topology>
    </subcellularLocation>
</comment>
<accession>A0ABU3VSF0</accession>
<keyword evidence="6 10" id="KW-1133">Transmembrane helix</keyword>
<name>A0ABU3VSF0_9GAMM</name>
<evidence type="ECO:0000256" key="8">
    <source>
        <dbReference type="RuleBase" id="RU004057"/>
    </source>
</evidence>
<evidence type="ECO:0000256" key="10">
    <source>
        <dbReference type="SAM" id="Phobius"/>
    </source>
</evidence>
<dbReference type="InterPro" id="IPR002898">
    <property type="entry name" value="MotA_ExbB_proton_chnl"/>
</dbReference>
<feature type="region of interest" description="Disordered" evidence="9">
    <location>
        <begin position="210"/>
        <end position="235"/>
    </location>
</feature>
<protein>
    <submittedName>
        <fullName evidence="12">MotA/TolQ/ExbB proton channel family protein</fullName>
    </submittedName>
</protein>
<gene>
    <name evidence="12" type="ORF">RYS15_00845</name>
</gene>
<organism evidence="12 13">
    <name type="scientific">Marinobacter xestospongiae</name>
    <dbReference type="NCBI Taxonomy" id="994319"/>
    <lineage>
        <taxon>Bacteria</taxon>
        <taxon>Pseudomonadati</taxon>
        <taxon>Pseudomonadota</taxon>
        <taxon>Gammaproteobacteria</taxon>
        <taxon>Pseudomonadales</taxon>
        <taxon>Marinobacteraceae</taxon>
        <taxon>Marinobacter</taxon>
    </lineage>
</organism>
<evidence type="ECO:0000256" key="9">
    <source>
        <dbReference type="SAM" id="MobiDB-lite"/>
    </source>
</evidence>
<evidence type="ECO:0000256" key="2">
    <source>
        <dbReference type="ARBA" id="ARBA00022448"/>
    </source>
</evidence>
<keyword evidence="5 8" id="KW-0653">Protein transport</keyword>
<evidence type="ECO:0000256" key="5">
    <source>
        <dbReference type="ARBA" id="ARBA00022927"/>
    </source>
</evidence>
<evidence type="ECO:0000256" key="7">
    <source>
        <dbReference type="ARBA" id="ARBA00023136"/>
    </source>
</evidence>
<feature type="transmembrane region" description="Helical" evidence="10">
    <location>
        <begin position="157"/>
        <end position="178"/>
    </location>
</feature>
<comment type="similarity">
    <text evidence="8">Belongs to the exbB/tolQ family.</text>
</comment>
<dbReference type="InterPro" id="IPR050790">
    <property type="entry name" value="ExbB/TolQ_transport"/>
</dbReference>
<keyword evidence="2 8" id="KW-0813">Transport</keyword>
<dbReference type="PANTHER" id="PTHR30625">
    <property type="entry name" value="PROTEIN TOLQ"/>
    <property type="match status" value="1"/>
</dbReference>
<dbReference type="RefSeq" id="WP_316972200.1">
    <property type="nucleotide sequence ID" value="NZ_JAWIIJ010000001.1"/>
</dbReference>
<feature type="transmembrane region" description="Helical" evidence="10">
    <location>
        <begin position="118"/>
        <end position="145"/>
    </location>
</feature>
<evidence type="ECO:0000256" key="4">
    <source>
        <dbReference type="ARBA" id="ARBA00022692"/>
    </source>
</evidence>
<feature type="transmembrane region" description="Helical" evidence="10">
    <location>
        <begin position="15"/>
        <end position="36"/>
    </location>
</feature>
<proteinExistence type="inferred from homology"/>
<evidence type="ECO:0000256" key="6">
    <source>
        <dbReference type="ARBA" id="ARBA00022989"/>
    </source>
</evidence>
<keyword evidence="3" id="KW-1003">Cell membrane</keyword>
<dbReference type="PANTHER" id="PTHR30625:SF15">
    <property type="entry name" value="BIOPOLYMER TRANSPORT PROTEIN EXBB"/>
    <property type="match status" value="1"/>
</dbReference>
<keyword evidence="7 10" id="KW-0472">Membrane</keyword>
<evidence type="ECO:0000256" key="1">
    <source>
        <dbReference type="ARBA" id="ARBA00004651"/>
    </source>
</evidence>
<evidence type="ECO:0000313" key="12">
    <source>
        <dbReference type="EMBL" id="MDV2077204.1"/>
    </source>
</evidence>